<dbReference type="Proteomes" id="UP000789702">
    <property type="component" value="Unassembled WGS sequence"/>
</dbReference>
<protein>
    <submittedName>
        <fullName evidence="1">10513_t:CDS:1</fullName>
    </submittedName>
</protein>
<organism evidence="1 2">
    <name type="scientific">Dentiscutata heterogama</name>
    <dbReference type="NCBI Taxonomy" id="1316150"/>
    <lineage>
        <taxon>Eukaryota</taxon>
        <taxon>Fungi</taxon>
        <taxon>Fungi incertae sedis</taxon>
        <taxon>Mucoromycota</taxon>
        <taxon>Glomeromycotina</taxon>
        <taxon>Glomeromycetes</taxon>
        <taxon>Diversisporales</taxon>
        <taxon>Gigasporaceae</taxon>
        <taxon>Dentiscutata</taxon>
    </lineage>
</organism>
<sequence length="136" mass="15896">KFNDCRKILKFYGLSNIGGHDMLIFEWASLGSLKNVYEKNPKIPWNLKVKIAHDICLGLLYLSHHDILHRDIRCESIMMTYYMEPKITNFHLAKHISKLGPDNEDKISDHILGIINWSAPEMMQMNAIYTKECEVF</sequence>
<name>A0ACA9QW22_9GLOM</name>
<gene>
    <name evidence="1" type="ORF">DHETER_LOCUS15605</name>
</gene>
<keyword evidence="2" id="KW-1185">Reference proteome</keyword>
<accession>A0ACA9QW22</accession>
<comment type="caution">
    <text evidence="1">The sequence shown here is derived from an EMBL/GenBank/DDBJ whole genome shotgun (WGS) entry which is preliminary data.</text>
</comment>
<feature type="non-terminal residue" evidence="1">
    <location>
        <position position="136"/>
    </location>
</feature>
<evidence type="ECO:0000313" key="2">
    <source>
        <dbReference type="Proteomes" id="UP000789702"/>
    </source>
</evidence>
<evidence type="ECO:0000313" key="1">
    <source>
        <dbReference type="EMBL" id="CAG8766729.1"/>
    </source>
</evidence>
<proteinExistence type="predicted"/>
<reference evidence="1" key="1">
    <citation type="submission" date="2021-06" db="EMBL/GenBank/DDBJ databases">
        <authorList>
            <person name="Kallberg Y."/>
            <person name="Tangrot J."/>
            <person name="Rosling A."/>
        </authorList>
    </citation>
    <scope>NUCLEOTIDE SEQUENCE</scope>
    <source>
        <strain evidence="1">IL203A</strain>
    </source>
</reference>
<dbReference type="EMBL" id="CAJVPU010054314">
    <property type="protein sequence ID" value="CAG8766729.1"/>
    <property type="molecule type" value="Genomic_DNA"/>
</dbReference>
<feature type="non-terminal residue" evidence="1">
    <location>
        <position position="1"/>
    </location>
</feature>